<evidence type="ECO:0000313" key="12">
    <source>
        <dbReference type="Proteomes" id="UP000241890"/>
    </source>
</evidence>
<evidence type="ECO:0000256" key="6">
    <source>
        <dbReference type="ARBA" id="ARBA00023242"/>
    </source>
</evidence>
<comment type="subcellular location">
    <subcellularLocation>
        <location evidence="1 7">Nucleus</location>
    </subcellularLocation>
</comment>
<evidence type="ECO:0000313" key="11">
    <source>
        <dbReference type="EMBL" id="GBG28251.1"/>
    </source>
</evidence>
<dbReference type="GO" id="GO:0000977">
    <property type="term" value="F:RNA polymerase II transcription regulatory region sequence-specific DNA binding"/>
    <property type="evidence" value="ECO:0007669"/>
    <property type="project" value="TreeGrafter"/>
</dbReference>
<dbReference type="SUPFAM" id="SSF46785">
    <property type="entry name" value="Winged helix' DNA-binding domain"/>
    <property type="match status" value="1"/>
</dbReference>
<evidence type="ECO:0000256" key="4">
    <source>
        <dbReference type="ARBA" id="ARBA00023125"/>
    </source>
</evidence>
<dbReference type="InterPro" id="IPR037241">
    <property type="entry name" value="E2F-DP_heterodim"/>
</dbReference>
<dbReference type="AlphaFoldDB" id="A0A2R5GIY6"/>
<accession>A0A2R5GIY6</accession>
<protein>
    <submittedName>
        <fullName evidence="11">Transcription factor Dp</fullName>
    </submittedName>
</protein>
<dbReference type="GO" id="GO:0051726">
    <property type="term" value="P:regulation of cell cycle"/>
    <property type="evidence" value="ECO:0007669"/>
    <property type="project" value="InterPro"/>
</dbReference>
<dbReference type="Gene3D" id="1.10.10.10">
    <property type="entry name" value="Winged helix-like DNA-binding domain superfamily/Winged helix DNA-binding domain"/>
    <property type="match status" value="1"/>
</dbReference>
<dbReference type="GO" id="GO:0005634">
    <property type="term" value="C:nucleus"/>
    <property type="evidence" value="ECO:0007669"/>
    <property type="project" value="UniProtKB-SubCell"/>
</dbReference>
<dbReference type="InterPro" id="IPR003316">
    <property type="entry name" value="E2F_WHTH_DNA-bd_dom"/>
</dbReference>
<dbReference type="PANTHER" id="PTHR12548">
    <property type="entry name" value="TRANSCRIPTION FACTOR DP"/>
    <property type="match status" value="1"/>
</dbReference>
<dbReference type="Gene3D" id="1.20.140.80">
    <property type="entry name" value="Transcription factor DP"/>
    <property type="match status" value="1"/>
</dbReference>
<feature type="domain" description="E2F/DP family winged-helix DNA-binding" evidence="10">
    <location>
        <begin position="46"/>
        <end position="138"/>
    </location>
</feature>
<dbReference type="InParanoid" id="A0A2R5GIY6"/>
<evidence type="ECO:0000259" key="9">
    <source>
        <dbReference type="SMART" id="SM01138"/>
    </source>
</evidence>
<dbReference type="SMART" id="SM01372">
    <property type="entry name" value="E2F_TDP"/>
    <property type="match status" value="1"/>
</dbReference>
<dbReference type="CDD" id="cd14458">
    <property type="entry name" value="DP_DD"/>
    <property type="match status" value="1"/>
</dbReference>
<dbReference type="InterPro" id="IPR036390">
    <property type="entry name" value="WH_DNA-bd_sf"/>
</dbReference>
<dbReference type="InterPro" id="IPR036388">
    <property type="entry name" value="WH-like_DNA-bd_sf"/>
</dbReference>
<keyword evidence="4 7" id="KW-0238">DNA-binding</keyword>
<dbReference type="SMART" id="SM01138">
    <property type="entry name" value="DP"/>
    <property type="match status" value="1"/>
</dbReference>
<evidence type="ECO:0000256" key="7">
    <source>
        <dbReference type="RuleBase" id="RU003796"/>
    </source>
</evidence>
<dbReference type="EMBL" id="BEYU01000040">
    <property type="protein sequence ID" value="GBG28251.1"/>
    <property type="molecule type" value="Genomic_DNA"/>
</dbReference>
<name>A0A2R5GIY6_9STRA</name>
<keyword evidence="5 7" id="KW-0804">Transcription</keyword>
<dbReference type="Pfam" id="PF02319">
    <property type="entry name" value="WHD_E2F_TDP"/>
    <property type="match status" value="1"/>
</dbReference>
<keyword evidence="6 7" id="KW-0539">Nucleus</keyword>
<organism evidence="11 12">
    <name type="scientific">Hondaea fermentalgiana</name>
    <dbReference type="NCBI Taxonomy" id="2315210"/>
    <lineage>
        <taxon>Eukaryota</taxon>
        <taxon>Sar</taxon>
        <taxon>Stramenopiles</taxon>
        <taxon>Bigyra</taxon>
        <taxon>Labyrinthulomycetes</taxon>
        <taxon>Thraustochytrida</taxon>
        <taxon>Thraustochytriidae</taxon>
        <taxon>Hondaea</taxon>
    </lineage>
</organism>
<dbReference type="Proteomes" id="UP000241890">
    <property type="component" value="Unassembled WGS sequence"/>
</dbReference>
<reference evidence="11 12" key="1">
    <citation type="submission" date="2017-12" db="EMBL/GenBank/DDBJ databases">
        <title>Sequencing, de novo assembly and annotation of complete genome of a new Thraustochytrid species, strain FCC1311.</title>
        <authorList>
            <person name="Sedici K."/>
            <person name="Godart F."/>
            <person name="Aiese Cigliano R."/>
            <person name="Sanseverino W."/>
            <person name="Barakat M."/>
            <person name="Ortet P."/>
            <person name="Marechal E."/>
            <person name="Cagnac O."/>
            <person name="Amato A."/>
        </authorList>
    </citation>
    <scope>NUCLEOTIDE SEQUENCE [LARGE SCALE GENOMIC DNA]</scope>
</reference>
<comment type="caution">
    <text evidence="11">The sequence shown here is derived from an EMBL/GenBank/DDBJ whole genome shotgun (WGS) entry which is preliminary data.</text>
</comment>
<dbReference type="PANTHER" id="PTHR12548:SF9">
    <property type="entry name" value="TRANSCRIPTION FACTOR DP"/>
    <property type="match status" value="1"/>
</dbReference>
<keyword evidence="12" id="KW-1185">Reference proteome</keyword>
<evidence type="ECO:0000256" key="2">
    <source>
        <dbReference type="ARBA" id="ARBA00010940"/>
    </source>
</evidence>
<dbReference type="SUPFAM" id="SSF144074">
    <property type="entry name" value="E2F-DP heterodimerization region"/>
    <property type="match status" value="1"/>
</dbReference>
<dbReference type="InterPro" id="IPR015648">
    <property type="entry name" value="Transcrpt_fac_DP"/>
</dbReference>
<sequence>MMSTLLGKEAPEDEDTAAKQGEAAHAQSQRKRRREIVTGQSGSVRKEDTPPSNLAQRQITAAHVLHAMREAETISYTDLASQMIDNVREALAPSKTDTQDALRPEEERSLRRHIYDVVNVLIAMGLVEKDQNMLTWTAVPQSTEREFVMLDKERRDVLGRIADKQAQLRELMLQTSALHNLAQRNKKRDQGRADASKQVALPFVVVTTDKNAVIECEMAESRNDIVLNMSEPFKIHDDTEVLKRLKLHLSSHL</sequence>
<gene>
    <name evidence="11" type="ORF">FCC1311_044742</name>
</gene>
<evidence type="ECO:0000259" key="10">
    <source>
        <dbReference type="SMART" id="SM01372"/>
    </source>
</evidence>
<keyword evidence="3 7" id="KW-0805">Transcription regulation</keyword>
<evidence type="ECO:0000256" key="3">
    <source>
        <dbReference type="ARBA" id="ARBA00023015"/>
    </source>
</evidence>
<feature type="domain" description="Transcription factor DP C-terminal" evidence="9">
    <location>
        <begin position="145"/>
        <end position="252"/>
    </location>
</feature>
<evidence type="ECO:0000256" key="8">
    <source>
        <dbReference type="SAM" id="MobiDB-lite"/>
    </source>
</evidence>
<dbReference type="OrthoDB" id="552115at2759"/>
<evidence type="ECO:0000256" key="1">
    <source>
        <dbReference type="ARBA" id="ARBA00004123"/>
    </source>
</evidence>
<proteinExistence type="inferred from homology"/>
<dbReference type="GO" id="GO:0005667">
    <property type="term" value="C:transcription regulator complex"/>
    <property type="evidence" value="ECO:0007669"/>
    <property type="project" value="InterPro"/>
</dbReference>
<dbReference type="GO" id="GO:0000981">
    <property type="term" value="F:DNA-binding transcription factor activity, RNA polymerase II-specific"/>
    <property type="evidence" value="ECO:0007669"/>
    <property type="project" value="TreeGrafter"/>
</dbReference>
<feature type="region of interest" description="Disordered" evidence="8">
    <location>
        <begin position="1"/>
        <end position="54"/>
    </location>
</feature>
<dbReference type="Pfam" id="PF08781">
    <property type="entry name" value="DP"/>
    <property type="match status" value="1"/>
</dbReference>
<comment type="similarity">
    <text evidence="2 7">Belongs to the E2F/DP family.</text>
</comment>
<dbReference type="InterPro" id="IPR038168">
    <property type="entry name" value="TF_DP_C_sf"/>
</dbReference>
<dbReference type="InterPro" id="IPR014889">
    <property type="entry name" value="Transc_factor_DP_C"/>
</dbReference>
<evidence type="ECO:0000256" key="5">
    <source>
        <dbReference type="ARBA" id="ARBA00023163"/>
    </source>
</evidence>